<dbReference type="Proteomes" id="UP000092627">
    <property type="component" value="Unassembled WGS sequence"/>
</dbReference>
<dbReference type="InterPro" id="IPR011723">
    <property type="entry name" value="Znf/thioredoxin_put"/>
</dbReference>
<feature type="transmembrane region" description="Helical" evidence="2">
    <location>
        <begin position="339"/>
        <end position="359"/>
    </location>
</feature>
<feature type="compositionally biased region" description="Low complexity" evidence="1">
    <location>
        <begin position="44"/>
        <end position="67"/>
    </location>
</feature>
<dbReference type="EMBL" id="FLOC01000002">
    <property type="protein sequence ID" value="SBS26483.1"/>
    <property type="molecule type" value="Genomic_DNA"/>
</dbReference>
<feature type="region of interest" description="Disordered" evidence="1">
    <location>
        <begin position="43"/>
        <end position="273"/>
    </location>
</feature>
<gene>
    <name evidence="4" type="ORF">MAQ5080_00532</name>
</gene>
<dbReference type="Pfam" id="PF11906">
    <property type="entry name" value="DUF3426"/>
    <property type="match status" value="1"/>
</dbReference>
<evidence type="ECO:0000256" key="2">
    <source>
        <dbReference type="SAM" id="Phobius"/>
    </source>
</evidence>
<keyword evidence="5" id="KW-1185">Reference proteome</keyword>
<dbReference type="InterPro" id="IPR021834">
    <property type="entry name" value="DUF3426"/>
</dbReference>
<dbReference type="STRING" id="295068.MAQ5080_00532"/>
<dbReference type="OrthoDB" id="5294582at2"/>
<reference evidence="4 5" key="1">
    <citation type="submission" date="2016-06" db="EMBL/GenBank/DDBJ databases">
        <authorList>
            <person name="Kjaerup R.B."/>
            <person name="Dalgaard T.S."/>
            <person name="Juul-Madsen H.R."/>
        </authorList>
    </citation>
    <scope>NUCLEOTIDE SEQUENCE [LARGE SCALE GENOMIC DNA]</scope>
    <source>
        <strain evidence="4 5">CECT 5080</strain>
    </source>
</reference>
<keyword evidence="2" id="KW-0812">Transmembrane</keyword>
<dbReference type="Pfam" id="PF13719">
    <property type="entry name" value="Zn_ribbon_5"/>
    <property type="match status" value="1"/>
</dbReference>
<dbReference type="AlphaFoldDB" id="A0A1A8T2Z9"/>
<proteinExistence type="predicted"/>
<dbReference type="RefSeq" id="WP_067205241.1">
    <property type="nucleotide sequence ID" value="NZ_FLOC01000002.1"/>
</dbReference>
<evidence type="ECO:0000256" key="1">
    <source>
        <dbReference type="SAM" id="MobiDB-lite"/>
    </source>
</evidence>
<feature type="compositionally biased region" description="Low complexity" evidence="1">
    <location>
        <begin position="77"/>
        <end position="90"/>
    </location>
</feature>
<evidence type="ECO:0000313" key="5">
    <source>
        <dbReference type="Proteomes" id="UP000092627"/>
    </source>
</evidence>
<accession>A0A1A8T2Z9</accession>
<feature type="compositionally biased region" description="Low complexity" evidence="1">
    <location>
        <begin position="247"/>
        <end position="270"/>
    </location>
</feature>
<name>A0A1A8T2Z9_9GAMM</name>
<protein>
    <recommendedName>
        <fullName evidence="3">Zinc finger/thioredoxin putative domain-containing protein</fullName>
    </recommendedName>
</protein>
<feature type="domain" description="Zinc finger/thioredoxin putative" evidence="3">
    <location>
        <begin position="5"/>
        <end position="41"/>
    </location>
</feature>
<organism evidence="4 5">
    <name type="scientific">Marinomonas aquimarina</name>
    <dbReference type="NCBI Taxonomy" id="295068"/>
    <lineage>
        <taxon>Bacteria</taxon>
        <taxon>Pseudomonadati</taxon>
        <taxon>Pseudomonadota</taxon>
        <taxon>Gammaproteobacteria</taxon>
        <taxon>Oceanospirillales</taxon>
        <taxon>Oceanospirillaceae</taxon>
        <taxon>Marinomonas</taxon>
    </lineage>
</organism>
<feature type="compositionally biased region" description="Pro residues" evidence="1">
    <location>
        <begin position="178"/>
        <end position="189"/>
    </location>
</feature>
<sequence length="499" mass="54509">MSESMITRCPKCSTTFRVTQEVLSMAKGKVRCGQCFHIFSAQPASNSAEDSSADSQQRAPQAQQQAAEQREQPKPAPQELPLSPSESSEQTDVTSKPQTLAAAPEPKAPATDSIQEDGSVNPEWLDTLFHEEDLEPYTPPKDTSARFIGSTLDDELFDDLDTRSRPSTPDTPARQKTPPQPDTAPPAAPQPAAKQTKLDATPAAKEQRPQSPTPASEELAPWEVELAELEAQFSEQGPASEPLFSEALAPKAKPQAQPAAQPTPAPLAKQHSPAIDADEPDYMQALHSLAQDVSKHEHLSDAEYSSQESIKQLAAEYSLATLTGSEPGSNKPARKKAKYTWLWTCASLLAFIALAVQMATSHFDQGSRSPELRTFYKTACSYLGCTLPAFEDINAVEIEHVRIQSHPTLANSLQVNAIMTNRSSFAQPMPKLALEFYDLNSRPVAARLFSPQDYLHKDFLDITFMPANTPIHIVLPIQDPGARAVTHQIKVFASDTQSY</sequence>
<evidence type="ECO:0000259" key="3">
    <source>
        <dbReference type="Pfam" id="PF13719"/>
    </source>
</evidence>
<evidence type="ECO:0000313" key="4">
    <source>
        <dbReference type="EMBL" id="SBS26483.1"/>
    </source>
</evidence>
<dbReference type="NCBIfam" id="TIGR02098">
    <property type="entry name" value="MJ0042_CXXC"/>
    <property type="match status" value="1"/>
</dbReference>
<keyword evidence="2" id="KW-1133">Transmembrane helix</keyword>
<keyword evidence="2" id="KW-0472">Membrane</keyword>